<evidence type="ECO:0000256" key="5">
    <source>
        <dbReference type="RuleBase" id="RU361277"/>
    </source>
</evidence>
<keyword evidence="8" id="KW-1185">Reference proteome</keyword>
<organism evidence="7 8">
    <name type="scientific">Roseateles albus</name>
    <dbReference type="NCBI Taxonomy" id="2987525"/>
    <lineage>
        <taxon>Bacteria</taxon>
        <taxon>Pseudomonadati</taxon>
        <taxon>Pseudomonadota</taxon>
        <taxon>Betaproteobacteria</taxon>
        <taxon>Burkholderiales</taxon>
        <taxon>Sphaerotilaceae</taxon>
        <taxon>Roseateles</taxon>
    </lineage>
</organism>
<dbReference type="SMART" id="SM00829">
    <property type="entry name" value="PKS_ER"/>
    <property type="match status" value="1"/>
</dbReference>
<dbReference type="RefSeq" id="WP_273601215.1">
    <property type="nucleotide sequence ID" value="NZ_JAQQXT010000009.1"/>
</dbReference>
<feature type="domain" description="Enoyl reductase (ER)" evidence="6">
    <location>
        <begin position="14"/>
        <end position="354"/>
    </location>
</feature>
<evidence type="ECO:0000256" key="3">
    <source>
        <dbReference type="ARBA" id="ARBA00022833"/>
    </source>
</evidence>
<protein>
    <submittedName>
        <fullName evidence="7">NAD(P)-dependent alcohol dehydrogenase</fullName>
    </submittedName>
</protein>
<dbReference type="SUPFAM" id="SSF50129">
    <property type="entry name" value="GroES-like"/>
    <property type="match status" value="1"/>
</dbReference>
<evidence type="ECO:0000256" key="2">
    <source>
        <dbReference type="ARBA" id="ARBA00022723"/>
    </source>
</evidence>
<dbReference type="InterPro" id="IPR020843">
    <property type="entry name" value="ER"/>
</dbReference>
<dbReference type="PANTHER" id="PTHR42683">
    <property type="entry name" value="ALDEHYDE REDUCTASE"/>
    <property type="match status" value="1"/>
</dbReference>
<gene>
    <name evidence="7" type="ORF">PRZ03_15730</name>
</gene>
<proteinExistence type="inferred from homology"/>
<reference evidence="7 8" key="1">
    <citation type="submission" date="2022-10" db="EMBL/GenBank/DDBJ databases">
        <title>Paucibacter sp. hw1 Genome sequencing.</title>
        <authorList>
            <person name="Park S."/>
        </authorList>
    </citation>
    <scope>NUCLEOTIDE SEQUENCE [LARGE SCALE GENOMIC DNA]</scope>
    <source>
        <strain evidence="8">hw1</strain>
    </source>
</reference>
<dbReference type="Pfam" id="PF08240">
    <property type="entry name" value="ADH_N"/>
    <property type="match status" value="1"/>
</dbReference>
<dbReference type="EMBL" id="JAQQXT010000009">
    <property type="protein sequence ID" value="MDC8773037.1"/>
    <property type="molecule type" value="Genomic_DNA"/>
</dbReference>
<dbReference type="InterPro" id="IPR011032">
    <property type="entry name" value="GroES-like_sf"/>
</dbReference>
<dbReference type="SUPFAM" id="SSF51735">
    <property type="entry name" value="NAD(P)-binding Rossmann-fold domains"/>
    <property type="match status" value="1"/>
</dbReference>
<comment type="caution">
    <text evidence="7">The sequence shown here is derived from an EMBL/GenBank/DDBJ whole genome shotgun (WGS) entry which is preliminary data.</text>
</comment>
<dbReference type="Proteomes" id="UP001221189">
    <property type="component" value="Unassembled WGS sequence"/>
</dbReference>
<name>A0ABT5KGI5_9BURK</name>
<dbReference type="InterPro" id="IPR002328">
    <property type="entry name" value="ADH_Zn_CS"/>
</dbReference>
<dbReference type="InterPro" id="IPR036291">
    <property type="entry name" value="NAD(P)-bd_dom_sf"/>
</dbReference>
<evidence type="ECO:0000313" key="8">
    <source>
        <dbReference type="Proteomes" id="UP001221189"/>
    </source>
</evidence>
<accession>A0ABT5KGI5</accession>
<comment type="cofactor">
    <cofactor evidence="1 5">
        <name>Zn(2+)</name>
        <dbReference type="ChEBI" id="CHEBI:29105"/>
    </cofactor>
</comment>
<evidence type="ECO:0000256" key="4">
    <source>
        <dbReference type="ARBA" id="ARBA00023002"/>
    </source>
</evidence>
<dbReference type="Gene3D" id="3.40.50.720">
    <property type="entry name" value="NAD(P)-binding Rossmann-like Domain"/>
    <property type="match status" value="1"/>
</dbReference>
<evidence type="ECO:0000256" key="1">
    <source>
        <dbReference type="ARBA" id="ARBA00001947"/>
    </source>
</evidence>
<evidence type="ECO:0000259" key="6">
    <source>
        <dbReference type="SMART" id="SM00829"/>
    </source>
</evidence>
<dbReference type="PROSITE" id="PS00059">
    <property type="entry name" value="ADH_ZINC"/>
    <property type="match status" value="1"/>
</dbReference>
<keyword evidence="2 5" id="KW-0479">Metal-binding</keyword>
<sequence>MISARGYAAHDPQSPLRAFAFERDEPRERDVQIQVLFCGVCHSDIHQAKNEWSNTVYPCVPGHEVVGRVTKIGAGVTTHAVGDIVGVGCMIDSCRHCKPCKLGLQNYCEGPNSWLATYNGPMVPAKQAPGGLNTYGRDNTYGGYSDVLVVRDDFLIRIPPALKPEVAAPILCSGVTTYSPMKHWGVQAGQKVGIIGFGGLGDMAVKLALAMGAQVVVFTSTEAKLEEARKLGADAVLESDAKALEPHASSFDFMLSTVPQRHDLNPYLPLLKRDCTLVVVGALEVMAPVNNQQVAFHRRSISGSLIGSIAETQEVIDFCALHGIGPDIEMLRIQDLNEAYARIEKGEVRFRYVIDMASLAEESVPTTLA</sequence>
<dbReference type="Gene3D" id="3.90.180.10">
    <property type="entry name" value="Medium-chain alcohol dehydrogenases, catalytic domain"/>
    <property type="match status" value="1"/>
</dbReference>
<dbReference type="InterPro" id="IPR047109">
    <property type="entry name" value="CAD-like"/>
</dbReference>
<dbReference type="InterPro" id="IPR013154">
    <property type="entry name" value="ADH-like_N"/>
</dbReference>
<keyword evidence="4" id="KW-0560">Oxidoreductase</keyword>
<comment type="similarity">
    <text evidence="5">Belongs to the zinc-containing alcohol dehydrogenase family.</text>
</comment>
<dbReference type="InterPro" id="IPR013149">
    <property type="entry name" value="ADH-like_C"/>
</dbReference>
<dbReference type="CDD" id="cd05283">
    <property type="entry name" value="CAD1"/>
    <property type="match status" value="1"/>
</dbReference>
<keyword evidence="3 5" id="KW-0862">Zinc</keyword>
<dbReference type="Pfam" id="PF00107">
    <property type="entry name" value="ADH_zinc_N"/>
    <property type="match status" value="1"/>
</dbReference>
<evidence type="ECO:0000313" key="7">
    <source>
        <dbReference type="EMBL" id="MDC8773037.1"/>
    </source>
</evidence>